<evidence type="ECO:0000256" key="2">
    <source>
        <dbReference type="ARBA" id="ARBA00005928"/>
    </source>
</evidence>
<keyword evidence="6 10" id="KW-1133">Transmembrane helix</keyword>
<comment type="caution">
    <text evidence="13">The sequence shown here is derived from an EMBL/GenBank/DDBJ whole genome shotgun (WGS) entry which is preliminary data.</text>
</comment>
<dbReference type="Gene3D" id="3.40.50.720">
    <property type="entry name" value="NAD(P)-binding Rossmann-like Domain"/>
    <property type="match status" value="1"/>
</dbReference>
<sequence length="541" mass="62246">MNRLGTVETIGVLTKADEQRMATAKSGLNVGTSTEYVPTNTSGSGENVDKLTSVQKFYDGQNIFITGGTGFMGKLLIEKLLRGCPGISCIYVLIRKKKEKNVLQRTKEFLNDSLFSILKKEQPEFQKRIAAIEGDCSLPNLGISITDRTTLIEEVSIVFHVAATVRFNEKIKSAAAINVRSLKEMIYLSHRMTKLKSFVHVSTAYANCLQNPIEEKFYDPPMDADKFIDLLDSIDEKLLDDITPQLLGIWPNTYVYTKSIAEDIVRKHAGLMPIGIFRPGIVISTYKEPLCGWNDNMRGLMGIIAGMVIGLMRINYCDETIKVSVVPGDLTTNALIVSAWDIANNRRFNEEIPIYNYVSKDNPITFREMIKMSFKHVQSLPTNEAIWYCSYRNIKYRPIYLFYTCLLHLLPALIIDTLAICIGKQPRLLKIYNKIYKTSNILCYFSTNEWDFTNKRWNELTRKLTTEDRELFFCNMKDLVWDTYFKSYILGIRIHLLKDPIETLQQARIKWRRLYWIHQALKLVLTCVFLLITWAVVSRFL</sequence>
<dbReference type="CDD" id="cd09071">
    <property type="entry name" value="FAR_C"/>
    <property type="match status" value="1"/>
</dbReference>
<reference evidence="13 14" key="1">
    <citation type="journal article" date="2024" name="Ann. Entomol. Soc. Am.">
        <title>Genomic analyses of the southern and eastern yellowjacket wasps (Hymenoptera: Vespidae) reveal evolutionary signatures of social life.</title>
        <authorList>
            <person name="Catto M.A."/>
            <person name="Caine P.B."/>
            <person name="Orr S.E."/>
            <person name="Hunt B.G."/>
            <person name="Goodisman M.A.D."/>
        </authorList>
    </citation>
    <scope>NUCLEOTIDE SEQUENCE [LARGE SCALE GENOMIC DNA]</scope>
    <source>
        <strain evidence="13">233</strain>
        <tissue evidence="13">Head and thorax</tissue>
    </source>
</reference>
<dbReference type="EMBL" id="JAUDFV010000009">
    <property type="protein sequence ID" value="KAL2741589.1"/>
    <property type="molecule type" value="Genomic_DNA"/>
</dbReference>
<gene>
    <name evidence="13" type="ORF">V1478_000045</name>
</gene>
<comment type="catalytic activity">
    <reaction evidence="9 10">
        <text>a long-chain fatty acyl-CoA + 2 NADPH + 2 H(+) = a long-chain primary fatty alcohol + 2 NADP(+) + CoA</text>
        <dbReference type="Rhea" id="RHEA:52716"/>
        <dbReference type="ChEBI" id="CHEBI:15378"/>
        <dbReference type="ChEBI" id="CHEBI:57287"/>
        <dbReference type="ChEBI" id="CHEBI:57783"/>
        <dbReference type="ChEBI" id="CHEBI:58349"/>
        <dbReference type="ChEBI" id="CHEBI:77396"/>
        <dbReference type="ChEBI" id="CHEBI:83139"/>
        <dbReference type="EC" id="1.2.1.84"/>
    </reaction>
</comment>
<keyword evidence="3 10" id="KW-0444">Lipid biosynthesis</keyword>
<dbReference type="EC" id="1.2.1.84" evidence="10"/>
<keyword evidence="14" id="KW-1185">Reference proteome</keyword>
<proteinExistence type="inferred from homology"/>
<dbReference type="Pfam" id="PF07993">
    <property type="entry name" value="NAD_binding_4"/>
    <property type="match status" value="1"/>
</dbReference>
<evidence type="ECO:0000256" key="6">
    <source>
        <dbReference type="ARBA" id="ARBA00022989"/>
    </source>
</evidence>
<dbReference type="InterPro" id="IPR026055">
    <property type="entry name" value="FAR"/>
</dbReference>
<evidence type="ECO:0000256" key="3">
    <source>
        <dbReference type="ARBA" id="ARBA00022516"/>
    </source>
</evidence>
<feature type="transmembrane region" description="Helical" evidence="10">
    <location>
        <begin position="400"/>
        <end position="422"/>
    </location>
</feature>
<keyword evidence="7 10" id="KW-0443">Lipid metabolism</keyword>
<evidence type="ECO:0000259" key="11">
    <source>
        <dbReference type="Pfam" id="PF03015"/>
    </source>
</evidence>
<feature type="domain" description="Fatty acyl-CoA reductase C-terminal" evidence="11">
    <location>
        <begin position="407"/>
        <end position="499"/>
    </location>
</feature>
<dbReference type="InterPro" id="IPR013120">
    <property type="entry name" value="FAR_NAD-bd"/>
</dbReference>
<dbReference type="GO" id="GO:0102965">
    <property type="term" value="F:alcohol-forming long-chain fatty acyl-CoA reductase activity"/>
    <property type="evidence" value="ECO:0007669"/>
    <property type="project" value="UniProtKB-EC"/>
</dbReference>
<feature type="transmembrane region" description="Helical" evidence="10">
    <location>
        <begin position="514"/>
        <end position="537"/>
    </location>
</feature>
<evidence type="ECO:0000256" key="7">
    <source>
        <dbReference type="ARBA" id="ARBA00023098"/>
    </source>
</evidence>
<keyword evidence="8 10" id="KW-0472">Membrane</keyword>
<evidence type="ECO:0000256" key="1">
    <source>
        <dbReference type="ARBA" id="ARBA00004141"/>
    </source>
</evidence>
<dbReference type="AlphaFoldDB" id="A0ABD2C9E4"/>
<dbReference type="FunFam" id="3.40.50.720:FF:000143">
    <property type="entry name" value="Fatty acyl-CoA reductase"/>
    <property type="match status" value="1"/>
</dbReference>
<evidence type="ECO:0000256" key="8">
    <source>
        <dbReference type="ARBA" id="ARBA00023136"/>
    </source>
</evidence>
<dbReference type="PANTHER" id="PTHR11011:SF60">
    <property type="entry name" value="FATTY ACYL-COA REDUCTASE-RELATED"/>
    <property type="match status" value="1"/>
</dbReference>
<evidence type="ECO:0000256" key="10">
    <source>
        <dbReference type="RuleBase" id="RU363097"/>
    </source>
</evidence>
<dbReference type="Proteomes" id="UP001607302">
    <property type="component" value="Unassembled WGS sequence"/>
</dbReference>
<dbReference type="SUPFAM" id="SSF51735">
    <property type="entry name" value="NAD(P)-binding Rossmann-fold domains"/>
    <property type="match status" value="1"/>
</dbReference>
<dbReference type="CDD" id="cd05236">
    <property type="entry name" value="FAR-N_SDR_e"/>
    <property type="match status" value="1"/>
</dbReference>
<comment type="subcellular location">
    <subcellularLocation>
        <location evidence="1">Membrane</location>
        <topology evidence="1">Multi-pass membrane protein</topology>
    </subcellularLocation>
</comment>
<dbReference type="Pfam" id="PF03015">
    <property type="entry name" value="Sterile"/>
    <property type="match status" value="1"/>
</dbReference>
<comment type="function">
    <text evidence="10">Catalyzes the reduction of fatty acyl-CoA to fatty alcohols.</text>
</comment>
<evidence type="ECO:0000259" key="12">
    <source>
        <dbReference type="Pfam" id="PF07993"/>
    </source>
</evidence>
<dbReference type="PANTHER" id="PTHR11011">
    <property type="entry name" value="MALE STERILITY PROTEIN 2-RELATED"/>
    <property type="match status" value="1"/>
</dbReference>
<name>A0ABD2C9E4_VESSQ</name>
<accession>A0ABD2C9E4</accession>
<dbReference type="InterPro" id="IPR033640">
    <property type="entry name" value="FAR_C"/>
</dbReference>
<comment type="similarity">
    <text evidence="2 10">Belongs to the fatty acyl-CoA reductase family.</text>
</comment>
<keyword evidence="4 10" id="KW-0812">Transmembrane</keyword>
<dbReference type="GO" id="GO:0016020">
    <property type="term" value="C:membrane"/>
    <property type="evidence" value="ECO:0007669"/>
    <property type="project" value="UniProtKB-SubCell"/>
</dbReference>
<feature type="domain" description="Thioester reductase (TE)" evidence="12">
    <location>
        <begin position="65"/>
        <end position="334"/>
    </location>
</feature>
<protein>
    <recommendedName>
        <fullName evidence="10">Fatty acyl-CoA reductase</fullName>
        <ecNumber evidence="10">1.2.1.84</ecNumber>
    </recommendedName>
</protein>
<dbReference type="GO" id="GO:1901568">
    <property type="term" value="P:fatty acid derivative metabolic process"/>
    <property type="evidence" value="ECO:0007669"/>
    <property type="project" value="UniProtKB-ARBA"/>
</dbReference>
<keyword evidence="10" id="KW-0560">Oxidoreductase</keyword>
<evidence type="ECO:0000256" key="9">
    <source>
        <dbReference type="ARBA" id="ARBA00052530"/>
    </source>
</evidence>
<organism evidence="13 14">
    <name type="scientific">Vespula squamosa</name>
    <name type="common">Southern yellow jacket</name>
    <name type="synonym">Wasp</name>
    <dbReference type="NCBI Taxonomy" id="30214"/>
    <lineage>
        <taxon>Eukaryota</taxon>
        <taxon>Metazoa</taxon>
        <taxon>Ecdysozoa</taxon>
        <taxon>Arthropoda</taxon>
        <taxon>Hexapoda</taxon>
        <taxon>Insecta</taxon>
        <taxon>Pterygota</taxon>
        <taxon>Neoptera</taxon>
        <taxon>Endopterygota</taxon>
        <taxon>Hymenoptera</taxon>
        <taxon>Apocrita</taxon>
        <taxon>Aculeata</taxon>
        <taxon>Vespoidea</taxon>
        <taxon>Vespidae</taxon>
        <taxon>Vespinae</taxon>
        <taxon>Vespula</taxon>
    </lineage>
</organism>
<evidence type="ECO:0000313" key="14">
    <source>
        <dbReference type="Proteomes" id="UP001607302"/>
    </source>
</evidence>
<evidence type="ECO:0000313" key="13">
    <source>
        <dbReference type="EMBL" id="KAL2741589.1"/>
    </source>
</evidence>
<keyword evidence="5 10" id="KW-0521">NADP</keyword>
<evidence type="ECO:0000256" key="5">
    <source>
        <dbReference type="ARBA" id="ARBA00022857"/>
    </source>
</evidence>
<dbReference type="InterPro" id="IPR036291">
    <property type="entry name" value="NAD(P)-bd_dom_sf"/>
</dbReference>
<evidence type="ECO:0000256" key="4">
    <source>
        <dbReference type="ARBA" id="ARBA00022692"/>
    </source>
</evidence>